<evidence type="ECO:0008006" key="3">
    <source>
        <dbReference type="Google" id="ProtNLM"/>
    </source>
</evidence>
<evidence type="ECO:0000313" key="2">
    <source>
        <dbReference type="Proteomes" id="UP001642260"/>
    </source>
</evidence>
<gene>
    <name evidence="1" type="ORF">ERUC_LOCUS6201</name>
</gene>
<dbReference type="EMBL" id="CAKOAT010075154">
    <property type="protein sequence ID" value="CAH8312476.1"/>
    <property type="molecule type" value="Genomic_DNA"/>
</dbReference>
<reference evidence="1 2" key="1">
    <citation type="submission" date="2022-03" db="EMBL/GenBank/DDBJ databases">
        <authorList>
            <person name="Macdonald S."/>
            <person name="Ahmed S."/>
            <person name="Newling K."/>
        </authorList>
    </citation>
    <scope>NUCLEOTIDE SEQUENCE [LARGE SCALE GENOMIC DNA]</scope>
</reference>
<comment type="caution">
    <text evidence="1">The sequence shown here is derived from an EMBL/GenBank/DDBJ whole genome shotgun (WGS) entry which is preliminary data.</text>
</comment>
<proteinExistence type="predicted"/>
<dbReference type="AlphaFoldDB" id="A0ABC8J4P4"/>
<dbReference type="InterPro" id="IPR034553">
    <property type="entry name" value="TOM5_viridi"/>
</dbReference>
<dbReference type="PANTHER" id="PTHR37251">
    <property type="entry name" value="MITOCHONDRIAL IMPORT RECEPTOR SUBUNIT TOM5 HOMOLOG"/>
    <property type="match status" value="1"/>
</dbReference>
<protein>
    <recommendedName>
        <fullName evidence="3">Mitochondrial import receptor subunit TOM5 homolog</fullName>
    </recommendedName>
</protein>
<keyword evidence="2" id="KW-1185">Reference proteome</keyword>
<accession>A0ABC8J4P4</accession>
<sequence length="54" mass="6137">MVKSVISMDQLKVLWHSEFHNEPKWAANMKLVRAVGVFAGGIFLMRNYGDLMAV</sequence>
<dbReference type="PANTHER" id="PTHR37251:SF1">
    <property type="entry name" value="MITOCHONDRIAL IMPORT RECEPTOR SUBUNIT TOM5 HOMOLOG"/>
    <property type="match status" value="1"/>
</dbReference>
<evidence type="ECO:0000313" key="1">
    <source>
        <dbReference type="EMBL" id="CAH8312476.1"/>
    </source>
</evidence>
<name>A0ABC8J4P4_ERUVS</name>
<organism evidence="1 2">
    <name type="scientific">Eruca vesicaria subsp. sativa</name>
    <name type="common">Garden rocket</name>
    <name type="synonym">Eruca sativa</name>
    <dbReference type="NCBI Taxonomy" id="29727"/>
    <lineage>
        <taxon>Eukaryota</taxon>
        <taxon>Viridiplantae</taxon>
        <taxon>Streptophyta</taxon>
        <taxon>Embryophyta</taxon>
        <taxon>Tracheophyta</taxon>
        <taxon>Spermatophyta</taxon>
        <taxon>Magnoliopsida</taxon>
        <taxon>eudicotyledons</taxon>
        <taxon>Gunneridae</taxon>
        <taxon>Pentapetalae</taxon>
        <taxon>rosids</taxon>
        <taxon>malvids</taxon>
        <taxon>Brassicales</taxon>
        <taxon>Brassicaceae</taxon>
        <taxon>Brassiceae</taxon>
        <taxon>Eruca</taxon>
    </lineage>
</organism>
<dbReference type="Proteomes" id="UP001642260">
    <property type="component" value="Unassembled WGS sequence"/>
</dbReference>